<dbReference type="PANTHER" id="PTHR38340:SF1">
    <property type="entry name" value="S-LAYER PROTEIN"/>
    <property type="match status" value="1"/>
</dbReference>
<dbReference type="Gene3D" id="2.150.10.10">
    <property type="entry name" value="Serralysin-like metalloprotease, C-terminal"/>
    <property type="match status" value="2"/>
</dbReference>
<organism evidence="3 4">
    <name type="scientific">Aliigemmobacter aestuarii</name>
    <dbReference type="NCBI Taxonomy" id="1445661"/>
    <lineage>
        <taxon>Bacteria</taxon>
        <taxon>Pseudomonadati</taxon>
        <taxon>Pseudomonadota</taxon>
        <taxon>Alphaproteobacteria</taxon>
        <taxon>Rhodobacterales</taxon>
        <taxon>Paracoccaceae</taxon>
        <taxon>Aliigemmobacter</taxon>
    </lineage>
</organism>
<keyword evidence="4" id="KW-1185">Reference proteome</keyword>
<dbReference type="InterPro" id="IPR001343">
    <property type="entry name" value="Hemolysn_Ca-bd"/>
</dbReference>
<evidence type="ECO:0000313" key="4">
    <source>
        <dbReference type="Proteomes" id="UP000309450"/>
    </source>
</evidence>
<dbReference type="AlphaFoldDB" id="A0A4S3MRV5"/>
<accession>A0A4S3MRV5</accession>
<proteinExistence type="predicted"/>
<dbReference type="PRINTS" id="PR00313">
    <property type="entry name" value="CABNDNGRPT"/>
</dbReference>
<dbReference type="PANTHER" id="PTHR38340">
    <property type="entry name" value="S-LAYER PROTEIN"/>
    <property type="match status" value="1"/>
</dbReference>
<comment type="subcellular location">
    <subcellularLocation>
        <location evidence="1">Secreted</location>
    </subcellularLocation>
</comment>
<sequence>MARFVFRSYSTTEGVEVNPLTVSNLFDYENIRITSTEVRLFDSSSSYASFIGRNITSITVDGEPFPIGGTLTGLRVQEGSRTLVEVSGWAIDIRSFAENVDAGNFRAVLNQMVGGNDTMIGTVAADFLFTGAGRDVIAAGGGSDRAEGGIGNDRIDGQGGNDQLLGQGGADKLFGRAGGDTLRGGAGNDVLTGGSGADALFGGGGNDVFVFGTRDGLNDRIMDFTEGQDRIRVSAPGLDFGDIIIRDSGSDNVIVRIGNTRVLVMDGQDVAWDAGDFIFA</sequence>
<dbReference type="GO" id="GO:0005509">
    <property type="term" value="F:calcium ion binding"/>
    <property type="evidence" value="ECO:0007669"/>
    <property type="project" value="InterPro"/>
</dbReference>
<evidence type="ECO:0000256" key="1">
    <source>
        <dbReference type="ARBA" id="ARBA00004613"/>
    </source>
</evidence>
<dbReference type="InterPro" id="IPR018511">
    <property type="entry name" value="Hemolysin-typ_Ca-bd_CS"/>
</dbReference>
<comment type="caution">
    <text evidence="3">The sequence shown here is derived from an EMBL/GenBank/DDBJ whole genome shotgun (WGS) entry which is preliminary data.</text>
</comment>
<dbReference type="RefSeq" id="WP_136393633.1">
    <property type="nucleotide sequence ID" value="NZ_SSND01000001.1"/>
</dbReference>
<keyword evidence="2" id="KW-0964">Secreted</keyword>
<evidence type="ECO:0000313" key="3">
    <source>
        <dbReference type="EMBL" id="THD85260.1"/>
    </source>
</evidence>
<dbReference type="Proteomes" id="UP000309450">
    <property type="component" value="Unassembled WGS sequence"/>
</dbReference>
<evidence type="ECO:0000256" key="2">
    <source>
        <dbReference type="ARBA" id="ARBA00022525"/>
    </source>
</evidence>
<dbReference type="PROSITE" id="PS00330">
    <property type="entry name" value="HEMOLYSIN_CALCIUM"/>
    <property type="match status" value="3"/>
</dbReference>
<dbReference type="EMBL" id="SSND01000001">
    <property type="protein sequence ID" value="THD85260.1"/>
    <property type="molecule type" value="Genomic_DNA"/>
</dbReference>
<gene>
    <name evidence="3" type="ORF">E7811_06020</name>
</gene>
<reference evidence="3 4" key="1">
    <citation type="submission" date="2019-04" db="EMBL/GenBank/DDBJ databases">
        <title>Draft genome sequence of Gemmobacter aestuarii sp. nov.</title>
        <authorList>
            <person name="Hameed A."/>
            <person name="Lin S.-Y."/>
            <person name="Shahina M."/>
            <person name="Lai W.-A."/>
            <person name="Young C.-C."/>
        </authorList>
    </citation>
    <scope>NUCLEOTIDE SEQUENCE [LARGE SCALE GENOMIC DNA]</scope>
    <source>
        <strain evidence="3 4">CC-PW-75</strain>
    </source>
</reference>
<dbReference type="InterPro" id="IPR050557">
    <property type="entry name" value="RTX_toxin/Mannuronan_C5-epim"/>
</dbReference>
<dbReference type="SUPFAM" id="SSF51120">
    <property type="entry name" value="beta-Roll"/>
    <property type="match status" value="1"/>
</dbReference>
<protein>
    <submittedName>
        <fullName evidence="3">Calcium-binding protein</fullName>
    </submittedName>
</protein>
<dbReference type="GO" id="GO:0005576">
    <property type="term" value="C:extracellular region"/>
    <property type="evidence" value="ECO:0007669"/>
    <property type="project" value="UniProtKB-SubCell"/>
</dbReference>
<name>A0A4S3MRV5_9RHOB</name>
<dbReference type="InterPro" id="IPR011049">
    <property type="entry name" value="Serralysin-like_metalloprot_C"/>
</dbReference>
<dbReference type="OrthoDB" id="7877430at2"/>
<dbReference type="Pfam" id="PF00353">
    <property type="entry name" value="HemolysinCabind"/>
    <property type="match status" value="2"/>
</dbReference>